<comment type="similarity">
    <text evidence="1">Belongs to the tpcK family.</text>
</comment>
<proteinExistence type="inferred from homology"/>
<evidence type="ECO:0000313" key="3">
    <source>
        <dbReference type="EMBL" id="PMD47508.1"/>
    </source>
</evidence>
<dbReference type="Proteomes" id="UP000235786">
    <property type="component" value="Unassembled WGS sequence"/>
</dbReference>
<accession>A0A2J6S9R8</accession>
<feature type="domain" description="EthD" evidence="2">
    <location>
        <begin position="11"/>
        <end position="57"/>
    </location>
</feature>
<protein>
    <recommendedName>
        <fullName evidence="2">EthD domain-containing protein</fullName>
    </recommendedName>
</protein>
<dbReference type="AlphaFoldDB" id="A0A2J6S9R8"/>
<keyword evidence="4" id="KW-1185">Reference proteome</keyword>
<dbReference type="Pfam" id="PF07110">
    <property type="entry name" value="EthD"/>
    <property type="match status" value="1"/>
</dbReference>
<name>A0A2J6S9R8_HYAVF</name>
<evidence type="ECO:0000259" key="2">
    <source>
        <dbReference type="Pfam" id="PF07110"/>
    </source>
</evidence>
<gene>
    <name evidence="3" type="ORF">L207DRAFT_416405</name>
</gene>
<sequence length="156" mass="17799">MPINQGLLKRNPSLTPQEFSESWYSRHAQLVVPFFLHSGVTYYAQVHGPLTTSSSDLDLTPFSGAAEMRSEDVLKIFAPDTPMPRWKKEYYEEVILRDEKRLLVSLATEHLVQVSEGTVSGERRMIIQDGKSVIQVEEGVWEVWRGYEERGKGDGK</sequence>
<organism evidence="3 4">
    <name type="scientific">Hyaloscypha variabilis (strain UAMH 11265 / GT02V1 / F)</name>
    <name type="common">Meliniomyces variabilis</name>
    <dbReference type="NCBI Taxonomy" id="1149755"/>
    <lineage>
        <taxon>Eukaryota</taxon>
        <taxon>Fungi</taxon>
        <taxon>Dikarya</taxon>
        <taxon>Ascomycota</taxon>
        <taxon>Pezizomycotina</taxon>
        <taxon>Leotiomycetes</taxon>
        <taxon>Helotiales</taxon>
        <taxon>Hyaloscyphaceae</taxon>
        <taxon>Hyaloscypha</taxon>
        <taxon>Hyaloscypha variabilis</taxon>
    </lineage>
</organism>
<dbReference type="InterPro" id="IPR009799">
    <property type="entry name" value="EthD_dom"/>
</dbReference>
<dbReference type="OrthoDB" id="3183782at2759"/>
<dbReference type="GO" id="GO:0016491">
    <property type="term" value="F:oxidoreductase activity"/>
    <property type="evidence" value="ECO:0007669"/>
    <property type="project" value="InterPro"/>
</dbReference>
<reference evidence="3 4" key="1">
    <citation type="submission" date="2016-04" db="EMBL/GenBank/DDBJ databases">
        <title>A degradative enzymes factory behind the ericoid mycorrhizal symbiosis.</title>
        <authorList>
            <consortium name="DOE Joint Genome Institute"/>
            <person name="Martino E."/>
            <person name="Morin E."/>
            <person name="Grelet G."/>
            <person name="Kuo A."/>
            <person name="Kohler A."/>
            <person name="Daghino S."/>
            <person name="Barry K."/>
            <person name="Choi C."/>
            <person name="Cichocki N."/>
            <person name="Clum A."/>
            <person name="Copeland A."/>
            <person name="Hainaut M."/>
            <person name="Haridas S."/>
            <person name="Labutti K."/>
            <person name="Lindquist E."/>
            <person name="Lipzen A."/>
            <person name="Khouja H.-R."/>
            <person name="Murat C."/>
            <person name="Ohm R."/>
            <person name="Olson A."/>
            <person name="Spatafora J."/>
            <person name="Veneault-Fourrey C."/>
            <person name="Henrissat B."/>
            <person name="Grigoriev I."/>
            <person name="Martin F."/>
            <person name="Perotto S."/>
        </authorList>
    </citation>
    <scope>NUCLEOTIDE SEQUENCE [LARGE SCALE GENOMIC DNA]</scope>
    <source>
        <strain evidence="3 4">F</strain>
    </source>
</reference>
<evidence type="ECO:0000256" key="1">
    <source>
        <dbReference type="ARBA" id="ARBA00005986"/>
    </source>
</evidence>
<dbReference type="Gene3D" id="3.30.70.100">
    <property type="match status" value="1"/>
</dbReference>
<evidence type="ECO:0000313" key="4">
    <source>
        <dbReference type="Proteomes" id="UP000235786"/>
    </source>
</evidence>
<dbReference type="EMBL" id="KZ613938">
    <property type="protein sequence ID" value="PMD47508.1"/>
    <property type="molecule type" value="Genomic_DNA"/>
</dbReference>